<dbReference type="EMBL" id="CP001359">
    <property type="protein sequence ID" value="ACL63741.1"/>
    <property type="molecule type" value="Genomic_DNA"/>
</dbReference>
<dbReference type="SUPFAM" id="SSF48452">
    <property type="entry name" value="TPR-like"/>
    <property type="match status" value="1"/>
</dbReference>
<dbReference type="KEGG" id="acp:A2cp1_0384"/>
<evidence type="ECO:0000313" key="1">
    <source>
        <dbReference type="EMBL" id="ACL63741.1"/>
    </source>
</evidence>
<dbReference type="AlphaFoldDB" id="B8JA38"/>
<name>B8JA38_ANAD2</name>
<reference evidence="1" key="1">
    <citation type="submission" date="2009-01" db="EMBL/GenBank/DDBJ databases">
        <title>Complete sequence of Anaeromyxobacter dehalogenans 2CP-1.</title>
        <authorList>
            <consortium name="US DOE Joint Genome Institute"/>
            <person name="Lucas S."/>
            <person name="Copeland A."/>
            <person name="Lapidus A."/>
            <person name="Glavina del Rio T."/>
            <person name="Dalin E."/>
            <person name="Tice H."/>
            <person name="Bruce D."/>
            <person name="Goodwin L."/>
            <person name="Pitluck S."/>
            <person name="Saunders E."/>
            <person name="Brettin T."/>
            <person name="Detter J.C."/>
            <person name="Han C."/>
            <person name="Larimer F."/>
            <person name="Land M."/>
            <person name="Hauser L."/>
            <person name="Kyrpides N."/>
            <person name="Ovchinnikova G."/>
            <person name="Beliaev A.S."/>
            <person name="Richardson P."/>
        </authorList>
    </citation>
    <scope>NUCLEOTIDE SEQUENCE</scope>
    <source>
        <strain evidence="1">2CP-1</strain>
    </source>
</reference>
<proteinExistence type="predicted"/>
<evidence type="ECO:0008006" key="3">
    <source>
        <dbReference type="Google" id="ProtNLM"/>
    </source>
</evidence>
<gene>
    <name evidence="1" type="ordered locus">A2cp1_0384</name>
</gene>
<dbReference type="HOGENOM" id="CLU_638910_0_0_7"/>
<organism evidence="1 2">
    <name type="scientific">Anaeromyxobacter dehalogenans (strain ATCC BAA-258 / DSM 21875 / 2CP-1)</name>
    <dbReference type="NCBI Taxonomy" id="455488"/>
    <lineage>
        <taxon>Bacteria</taxon>
        <taxon>Pseudomonadati</taxon>
        <taxon>Myxococcota</taxon>
        <taxon>Myxococcia</taxon>
        <taxon>Myxococcales</taxon>
        <taxon>Cystobacterineae</taxon>
        <taxon>Anaeromyxobacteraceae</taxon>
        <taxon>Anaeromyxobacter</taxon>
    </lineage>
</organism>
<keyword evidence="2" id="KW-1185">Reference proteome</keyword>
<accession>B8JA38</accession>
<protein>
    <recommendedName>
        <fullName evidence="3">Tetratricopeptide repeat protein</fullName>
    </recommendedName>
</protein>
<dbReference type="Proteomes" id="UP000007089">
    <property type="component" value="Chromosome"/>
</dbReference>
<evidence type="ECO:0000313" key="2">
    <source>
        <dbReference type="Proteomes" id="UP000007089"/>
    </source>
</evidence>
<sequence>MKLLALLLGALGFAPTAVERAALLQFRGDAAAALSAADTILAKDPQDARALFVAACAAVEAGDLDRASVYTGRLEQHGRDPHVVVLKRLIERRRERKDEPLREALVLAWRDTGRPDLSGNRILRESESWGQLVPKIDRPVRARLTAGERFMFDGIGSATSAAYVKAAIRAAADAEKQPVVVNLDVLGALTPFAAIKGIDAQAASRAAAHVGRVVVAAEPDNGYMELASLLAAAPGTVPFNADDLSAIERALGKPRFEYPREGSLTQLRQLAAHFDPGHAELRAWSAALGASVPLFRLWQRAEAVKDPELRVRAGRVLQAVGLRLREAGTALEKSLSFALEVKGAELRGDAAAVEAAKAARAQWWAWHQATEDARRRMGNWPFAAGWREWTPAGEVAYMRKLTD</sequence>
<dbReference type="RefSeq" id="WP_012631795.1">
    <property type="nucleotide sequence ID" value="NC_011891.1"/>
</dbReference>
<dbReference type="InterPro" id="IPR011990">
    <property type="entry name" value="TPR-like_helical_dom_sf"/>
</dbReference>